<dbReference type="Proteomes" id="UP001345827">
    <property type="component" value="Unassembled WGS sequence"/>
</dbReference>
<dbReference type="InterPro" id="IPR015928">
    <property type="entry name" value="Aconitase/3IPM_dehydase_swvl"/>
</dbReference>
<dbReference type="NCBIfam" id="TIGR02087">
    <property type="entry name" value="LEUD_arch"/>
    <property type="match status" value="1"/>
</dbReference>
<dbReference type="InterPro" id="IPR050067">
    <property type="entry name" value="IPM_dehydratase_rel_enz"/>
</dbReference>
<evidence type="ECO:0000256" key="4">
    <source>
        <dbReference type="ARBA" id="ARBA00023014"/>
    </source>
</evidence>
<keyword evidence="2" id="KW-0479">Metal-binding</keyword>
<evidence type="ECO:0000256" key="1">
    <source>
        <dbReference type="ARBA" id="ARBA00007185"/>
    </source>
</evidence>
<evidence type="ECO:0000256" key="2">
    <source>
        <dbReference type="ARBA" id="ARBA00022723"/>
    </source>
</evidence>
<sequence>MHQDTGTAVVVAVQDGEAGASELKCISLIEEVSGVKISVTQEPSTSKAPNLLRFLQTCSEDLRQHGETKVGDALEEVVQRCTTHPDFGGYGMIIDGQLQPQQQNDVVFLCSAFLEALKSAARAQSRPLPLKSRPAGRRGMTMSEKIFAMHDVSRKGFVQPGDIIQVDVDWVLASELSWAGMERVYDSVGRPGIFRNDRFWLAGDHRVEPPLYEDPKVKALMDTSSRAQQDFKMTDFQGFNYTIMHTEFVRERAQPGMLVIGADSHSCSAGAVGCLSIGMGATDVCMPLITGQTWFSVPPTVSIRLVNKPPKGIGGKDTILYILKQFKRNTIAADRVVEFVGPGLEYLSCDARFAIANMCTEEFGAVTGIFETDERTVDFINKRRITKHKKEAAYFKADEDAVYADTFEVDLSKVESFVAIHPSPDNVVPVSETSDVDLDGCFIGACTTAEEDLITGALVLSAGLAQGLRPVSHGRRLVVPGSKPIRHKLEQLGLIDIYQRAGFKVGVPGCSSLAYLGSAATVAASSFSMRICDPRPLLEAMDMGYLGNCVRYSPFDVGDPQPHEALKYDEPYGEARTQDIENGSRSTTLGDASHENHASGVSDGKSLISGKVLRLGDFIDTDAIIPSKFLAGCTTNEQLGEHCMEFFMPEFRNMVKDGLNIVVAGDSFGCGSSRDVAVNTLLGAGVQCVIAKSFAFIYARNQPNIGLLGITITDEAFFMEARHGRDISIDLKCSQVRCGTKSFDFQLSDMEKQLIAVGGLTEAFKRFGSQVFDIMCQRKRPSRSPAIADIESLKL</sequence>
<dbReference type="PANTHER" id="PTHR43822:SF2">
    <property type="entry name" value="HOMOACONITASE, MITOCHONDRIAL"/>
    <property type="match status" value="1"/>
</dbReference>
<dbReference type="SUPFAM" id="SSF53732">
    <property type="entry name" value="Aconitase iron-sulfur domain"/>
    <property type="match status" value="1"/>
</dbReference>
<evidence type="ECO:0000313" key="9">
    <source>
        <dbReference type="EMBL" id="KAK5537865.1"/>
    </source>
</evidence>
<organism evidence="9 10">
    <name type="scientific">Vermiconidia calcicola</name>
    <dbReference type="NCBI Taxonomy" id="1690605"/>
    <lineage>
        <taxon>Eukaryota</taxon>
        <taxon>Fungi</taxon>
        <taxon>Dikarya</taxon>
        <taxon>Ascomycota</taxon>
        <taxon>Pezizomycotina</taxon>
        <taxon>Dothideomycetes</taxon>
        <taxon>Dothideomycetidae</taxon>
        <taxon>Mycosphaerellales</taxon>
        <taxon>Extremaceae</taxon>
        <taxon>Vermiconidia</taxon>
    </lineage>
</organism>
<comment type="caution">
    <text evidence="9">The sequence shown here is derived from an EMBL/GenBank/DDBJ whole genome shotgun (WGS) entry which is preliminary data.</text>
</comment>
<feature type="region of interest" description="Disordered" evidence="6">
    <location>
        <begin position="580"/>
        <end position="602"/>
    </location>
</feature>
<dbReference type="EMBL" id="JAXLQG010000007">
    <property type="protein sequence ID" value="KAK5537865.1"/>
    <property type="molecule type" value="Genomic_DNA"/>
</dbReference>
<dbReference type="Gene3D" id="3.20.19.10">
    <property type="entry name" value="Aconitase, domain 4"/>
    <property type="match status" value="1"/>
</dbReference>
<dbReference type="InterPro" id="IPR011827">
    <property type="entry name" value="LeuD_type2/HacB/DmdB"/>
</dbReference>
<keyword evidence="3" id="KW-0408">Iron</keyword>
<gene>
    <name evidence="9" type="ORF">LTR25_005117</name>
</gene>
<keyword evidence="5" id="KW-0456">Lyase</keyword>
<evidence type="ECO:0000313" key="10">
    <source>
        <dbReference type="Proteomes" id="UP001345827"/>
    </source>
</evidence>
<dbReference type="PRINTS" id="PR00415">
    <property type="entry name" value="ACONITASE"/>
</dbReference>
<name>A0AAV9QB94_9PEZI</name>
<dbReference type="InterPro" id="IPR033940">
    <property type="entry name" value="IPMI_Swivel"/>
</dbReference>
<dbReference type="GO" id="GO:0016836">
    <property type="term" value="F:hydro-lyase activity"/>
    <property type="evidence" value="ECO:0007669"/>
    <property type="project" value="InterPro"/>
</dbReference>
<dbReference type="GO" id="GO:0170034">
    <property type="term" value="P:L-amino acid biosynthetic process"/>
    <property type="evidence" value="ECO:0007669"/>
    <property type="project" value="UniProtKB-ARBA"/>
</dbReference>
<dbReference type="Pfam" id="PF00694">
    <property type="entry name" value="Aconitase_C"/>
    <property type="match status" value="1"/>
</dbReference>
<keyword evidence="4" id="KW-0411">Iron-sulfur</keyword>
<dbReference type="CDD" id="cd01577">
    <property type="entry name" value="IPMI_Swivel"/>
    <property type="match status" value="1"/>
</dbReference>
<evidence type="ECO:0000256" key="6">
    <source>
        <dbReference type="SAM" id="MobiDB-lite"/>
    </source>
</evidence>
<keyword evidence="10" id="KW-1185">Reference proteome</keyword>
<dbReference type="AlphaFoldDB" id="A0AAV9QB94"/>
<accession>A0AAV9QB94</accession>
<dbReference type="PANTHER" id="PTHR43822">
    <property type="entry name" value="HOMOACONITASE, MITOCHONDRIAL-RELATED"/>
    <property type="match status" value="1"/>
</dbReference>
<protein>
    <submittedName>
        <fullName evidence="9">Uncharacterized protein</fullName>
    </submittedName>
</protein>
<dbReference type="GO" id="GO:0051536">
    <property type="term" value="F:iron-sulfur cluster binding"/>
    <property type="evidence" value="ECO:0007669"/>
    <property type="project" value="UniProtKB-KW"/>
</dbReference>
<proteinExistence type="inferred from homology"/>
<feature type="domain" description="Aconitase A/isopropylmalate dehydratase small subunit swivel" evidence="8">
    <location>
        <begin position="645"/>
        <end position="714"/>
    </location>
</feature>
<evidence type="ECO:0000256" key="3">
    <source>
        <dbReference type="ARBA" id="ARBA00023004"/>
    </source>
</evidence>
<comment type="similarity">
    <text evidence="1">Belongs to the aconitase/IPM isomerase family.</text>
</comment>
<dbReference type="SUPFAM" id="SSF52016">
    <property type="entry name" value="LeuD/IlvD-like"/>
    <property type="match status" value="1"/>
</dbReference>
<reference evidence="9 10" key="1">
    <citation type="submission" date="2023-06" db="EMBL/GenBank/DDBJ databases">
        <title>Black Yeasts Isolated from many extreme environments.</title>
        <authorList>
            <person name="Coleine C."/>
            <person name="Stajich J.E."/>
            <person name="Selbmann L."/>
        </authorList>
    </citation>
    <scope>NUCLEOTIDE SEQUENCE [LARGE SCALE GENOMIC DNA]</scope>
    <source>
        <strain evidence="9 10">CCFEE 5887</strain>
    </source>
</reference>
<dbReference type="GO" id="GO:0046872">
    <property type="term" value="F:metal ion binding"/>
    <property type="evidence" value="ECO:0007669"/>
    <property type="project" value="UniProtKB-KW"/>
</dbReference>
<dbReference type="InterPro" id="IPR015931">
    <property type="entry name" value="Acnase/IPM_dHydase_lsu_aba_1/3"/>
</dbReference>
<evidence type="ECO:0000256" key="5">
    <source>
        <dbReference type="ARBA" id="ARBA00023239"/>
    </source>
</evidence>
<dbReference type="InterPro" id="IPR000573">
    <property type="entry name" value="AconitaseA/IPMdHydase_ssu_swvl"/>
</dbReference>
<dbReference type="GO" id="GO:0170038">
    <property type="term" value="P:proteinogenic amino acid biosynthetic process"/>
    <property type="evidence" value="ECO:0007669"/>
    <property type="project" value="UniProtKB-ARBA"/>
</dbReference>
<evidence type="ECO:0000259" key="7">
    <source>
        <dbReference type="Pfam" id="PF00330"/>
    </source>
</evidence>
<dbReference type="InterPro" id="IPR001030">
    <property type="entry name" value="Acoase/IPM_deHydtase_lsu_aba"/>
</dbReference>
<dbReference type="Gene3D" id="3.30.499.10">
    <property type="entry name" value="Aconitase, domain 3"/>
    <property type="match status" value="2"/>
</dbReference>
<dbReference type="InterPro" id="IPR036008">
    <property type="entry name" value="Aconitase_4Fe-4S_dom"/>
</dbReference>
<dbReference type="Pfam" id="PF00330">
    <property type="entry name" value="Aconitase"/>
    <property type="match status" value="1"/>
</dbReference>
<evidence type="ECO:0000259" key="8">
    <source>
        <dbReference type="Pfam" id="PF00694"/>
    </source>
</evidence>
<feature type="compositionally biased region" description="Polar residues" evidence="6">
    <location>
        <begin position="580"/>
        <end position="590"/>
    </location>
</feature>
<feature type="domain" description="Aconitase/3-isopropylmalate dehydratase large subunit alpha/beta/alpha" evidence="7">
    <location>
        <begin position="219"/>
        <end position="434"/>
    </location>
</feature>